<reference evidence="3 4" key="1">
    <citation type="submission" date="2022-03" db="EMBL/GenBank/DDBJ databases">
        <authorList>
            <person name="Macdonald S."/>
            <person name="Ahmed S."/>
            <person name="Newling K."/>
        </authorList>
    </citation>
    <scope>NUCLEOTIDE SEQUENCE [LARGE SCALE GENOMIC DNA]</scope>
</reference>
<sequence>MQEQRVIEAKIRMREKEMQDGEEKMQKRLESCSSSTSALTGEMEYVSASATSYNSPMEDAEAASSQNKSLERDKSCMECEEDCYDKQLHGWYGALQRQLQRSQYQMRYSKSVQATIWILLLAFLIVVVAVHRM</sequence>
<evidence type="ECO:0000313" key="4">
    <source>
        <dbReference type="Proteomes" id="UP001642260"/>
    </source>
</evidence>
<evidence type="ECO:0008006" key="5">
    <source>
        <dbReference type="Google" id="ProtNLM"/>
    </source>
</evidence>
<evidence type="ECO:0000313" key="3">
    <source>
        <dbReference type="EMBL" id="CAH8296973.1"/>
    </source>
</evidence>
<dbReference type="PANTHER" id="PTHR34949">
    <property type="entry name" value="OS05G0443700 PROTEIN"/>
    <property type="match status" value="1"/>
</dbReference>
<keyword evidence="2" id="KW-1133">Transmembrane helix</keyword>
<protein>
    <recommendedName>
        <fullName evidence="5">Transmembrane protein</fullName>
    </recommendedName>
</protein>
<dbReference type="EMBL" id="CAKOAT010050933">
    <property type="protein sequence ID" value="CAH8296973.1"/>
    <property type="molecule type" value="Genomic_DNA"/>
</dbReference>
<proteinExistence type="predicted"/>
<feature type="region of interest" description="Disordered" evidence="1">
    <location>
        <begin position="50"/>
        <end position="71"/>
    </location>
</feature>
<evidence type="ECO:0000256" key="1">
    <source>
        <dbReference type="SAM" id="MobiDB-lite"/>
    </source>
</evidence>
<comment type="caution">
    <text evidence="3">The sequence shown here is derived from an EMBL/GenBank/DDBJ whole genome shotgun (WGS) entry which is preliminary data.</text>
</comment>
<dbReference type="PANTHER" id="PTHR34949:SF6">
    <property type="entry name" value="EXPRESSED PROTEIN"/>
    <property type="match status" value="1"/>
</dbReference>
<name>A0ABC8J0J2_ERUVS</name>
<keyword evidence="2" id="KW-0812">Transmembrane</keyword>
<dbReference type="AlphaFoldDB" id="A0ABC8J0J2"/>
<organism evidence="3 4">
    <name type="scientific">Eruca vesicaria subsp. sativa</name>
    <name type="common">Garden rocket</name>
    <name type="synonym">Eruca sativa</name>
    <dbReference type="NCBI Taxonomy" id="29727"/>
    <lineage>
        <taxon>Eukaryota</taxon>
        <taxon>Viridiplantae</taxon>
        <taxon>Streptophyta</taxon>
        <taxon>Embryophyta</taxon>
        <taxon>Tracheophyta</taxon>
        <taxon>Spermatophyta</taxon>
        <taxon>Magnoliopsida</taxon>
        <taxon>eudicotyledons</taxon>
        <taxon>Gunneridae</taxon>
        <taxon>Pentapetalae</taxon>
        <taxon>rosids</taxon>
        <taxon>malvids</taxon>
        <taxon>Brassicales</taxon>
        <taxon>Brassicaceae</taxon>
        <taxon>Brassiceae</taxon>
        <taxon>Eruca</taxon>
    </lineage>
</organism>
<dbReference type="Proteomes" id="UP001642260">
    <property type="component" value="Unassembled WGS sequence"/>
</dbReference>
<accession>A0ABC8J0J2</accession>
<gene>
    <name evidence="3" type="ORF">ERUC_LOCUS2099</name>
</gene>
<keyword evidence="4" id="KW-1185">Reference proteome</keyword>
<evidence type="ECO:0000256" key="2">
    <source>
        <dbReference type="SAM" id="Phobius"/>
    </source>
</evidence>
<keyword evidence="2" id="KW-0472">Membrane</keyword>
<feature type="transmembrane region" description="Helical" evidence="2">
    <location>
        <begin position="111"/>
        <end position="130"/>
    </location>
</feature>